<protein>
    <submittedName>
        <fullName evidence="1">Uncharacterized protein</fullName>
    </submittedName>
</protein>
<reference evidence="1" key="1">
    <citation type="submission" date="2022-08" db="EMBL/GenBank/DDBJ databases">
        <title>Genome Sequence of Lecanicillium fungicola.</title>
        <authorList>
            <person name="Buettner E."/>
        </authorList>
    </citation>
    <scope>NUCLEOTIDE SEQUENCE</scope>
    <source>
        <strain evidence="1">Babe33</strain>
    </source>
</reference>
<name>A0ACC1NHA5_9HYPO</name>
<accession>A0ACC1NHA5</accession>
<sequence>MVKSKKKSSSIYQEQPYEEIQESDITEEPEKPQTDDFRAAMPVPNTTTGRQPLDQATRDAFNNNNLSDVTIYISAKSGQIELPAHSFVLAASSTYFKTALEGNFTESKSREFRFHQECPHTYWRVFEYMYTREYSDEPAKNVPFEKDEDEEELSRDVEVFCLAEYFGVDNLKEYALKRFKSKIQELWVSERFIDCIRNVFGSTTKSGGELLRHAVVLAAKDHLSQLWAKQAFKDLVREGGDFTEDLLDMKVASG</sequence>
<dbReference type="Proteomes" id="UP001143910">
    <property type="component" value="Unassembled WGS sequence"/>
</dbReference>
<evidence type="ECO:0000313" key="1">
    <source>
        <dbReference type="EMBL" id="KAJ2978241.1"/>
    </source>
</evidence>
<organism evidence="1 2">
    <name type="scientific">Zarea fungicola</name>
    <dbReference type="NCBI Taxonomy" id="93591"/>
    <lineage>
        <taxon>Eukaryota</taxon>
        <taxon>Fungi</taxon>
        <taxon>Dikarya</taxon>
        <taxon>Ascomycota</taxon>
        <taxon>Pezizomycotina</taxon>
        <taxon>Sordariomycetes</taxon>
        <taxon>Hypocreomycetidae</taxon>
        <taxon>Hypocreales</taxon>
        <taxon>Cordycipitaceae</taxon>
        <taxon>Zarea</taxon>
    </lineage>
</organism>
<comment type="caution">
    <text evidence="1">The sequence shown here is derived from an EMBL/GenBank/DDBJ whole genome shotgun (WGS) entry which is preliminary data.</text>
</comment>
<evidence type="ECO:0000313" key="2">
    <source>
        <dbReference type="Proteomes" id="UP001143910"/>
    </source>
</evidence>
<gene>
    <name evidence="1" type="ORF">NQ176_g3929</name>
</gene>
<keyword evidence="2" id="KW-1185">Reference proteome</keyword>
<proteinExistence type="predicted"/>
<dbReference type="EMBL" id="JANJQO010000395">
    <property type="protein sequence ID" value="KAJ2978241.1"/>
    <property type="molecule type" value="Genomic_DNA"/>
</dbReference>